<dbReference type="InterPro" id="IPR001547">
    <property type="entry name" value="Glyco_hydro_5"/>
</dbReference>
<dbReference type="Pfam" id="PF00150">
    <property type="entry name" value="Cellulase"/>
    <property type="match status" value="1"/>
</dbReference>
<sequence>MWQAETFDISTIERELTWAAAIGMNTVRIYLHDLLFTQASADFLARIEKVFAVAASHDIGVIPVLFDGVWNPKPQLGKQPEPKPFLHNSMWVQSPGSDIFYDRSRWSELRNYVFEVLSFFKDDERVIAWDLFNEPDQVDVVTLKVGSRNDKIATATELVATVFDWARKVAVTQPLTVGVWEYDKDGQVATNSLNQLIIDQSDIISFHCYEPREKLTAVINALTTHGRPLLCTEWLARSAGSTVDLLSVFKDAGVGAINWGLVDGRTQTRFPWRSWAERVNNDEPWFHELLHSDGTAYDAQEVETFRRLTAD</sequence>
<organism evidence="4">
    <name type="scientific">freshwater metagenome</name>
    <dbReference type="NCBI Taxonomy" id="449393"/>
    <lineage>
        <taxon>unclassified sequences</taxon>
        <taxon>metagenomes</taxon>
        <taxon>ecological metagenomes</taxon>
    </lineage>
</organism>
<keyword evidence="1" id="KW-0378">Hydrolase</keyword>
<dbReference type="SUPFAM" id="SSF51445">
    <property type="entry name" value="(Trans)glycosidases"/>
    <property type="match status" value="1"/>
</dbReference>
<dbReference type="InterPro" id="IPR018087">
    <property type="entry name" value="Glyco_hydro_5_CS"/>
</dbReference>
<feature type="domain" description="Glycoside hydrolase family 5" evidence="3">
    <location>
        <begin position="20"/>
        <end position="260"/>
    </location>
</feature>
<accession>A0A6J7W0E5</accession>
<keyword evidence="2" id="KW-0326">Glycosidase</keyword>
<proteinExistence type="predicted"/>
<evidence type="ECO:0000259" key="3">
    <source>
        <dbReference type="Pfam" id="PF00150"/>
    </source>
</evidence>
<dbReference type="GO" id="GO:0004553">
    <property type="term" value="F:hydrolase activity, hydrolyzing O-glycosyl compounds"/>
    <property type="evidence" value="ECO:0007669"/>
    <property type="project" value="InterPro"/>
</dbReference>
<name>A0A6J7W0E5_9ZZZZ</name>
<dbReference type="EMBL" id="CAFBRX010000274">
    <property type="protein sequence ID" value="CAB5138350.1"/>
    <property type="molecule type" value="Genomic_DNA"/>
</dbReference>
<dbReference type="PROSITE" id="PS00659">
    <property type="entry name" value="GLYCOSYL_HYDROL_F5"/>
    <property type="match status" value="1"/>
</dbReference>
<dbReference type="Gene3D" id="3.20.20.80">
    <property type="entry name" value="Glycosidases"/>
    <property type="match status" value="1"/>
</dbReference>
<dbReference type="InterPro" id="IPR017853">
    <property type="entry name" value="GH"/>
</dbReference>
<gene>
    <name evidence="4" type="ORF">UFOPK4422_01759</name>
</gene>
<reference evidence="4" key="1">
    <citation type="submission" date="2020-05" db="EMBL/GenBank/DDBJ databases">
        <authorList>
            <person name="Chiriac C."/>
            <person name="Salcher M."/>
            <person name="Ghai R."/>
            <person name="Kavagutti S V."/>
        </authorList>
    </citation>
    <scope>NUCLEOTIDE SEQUENCE</scope>
</reference>
<dbReference type="AlphaFoldDB" id="A0A6J7W0E5"/>
<dbReference type="GO" id="GO:0000272">
    <property type="term" value="P:polysaccharide catabolic process"/>
    <property type="evidence" value="ECO:0007669"/>
    <property type="project" value="InterPro"/>
</dbReference>
<evidence type="ECO:0000256" key="1">
    <source>
        <dbReference type="ARBA" id="ARBA00022801"/>
    </source>
</evidence>
<protein>
    <submittedName>
        <fullName evidence="4">Unannotated protein</fullName>
    </submittedName>
</protein>
<evidence type="ECO:0000256" key="2">
    <source>
        <dbReference type="ARBA" id="ARBA00023295"/>
    </source>
</evidence>
<evidence type="ECO:0000313" key="4">
    <source>
        <dbReference type="EMBL" id="CAB5138350.1"/>
    </source>
</evidence>